<feature type="transmembrane region" description="Helical" evidence="1">
    <location>
        <begin position="94"/>
        <end position="111"/>
    </location>
</feature>
<dbReference type="Proteomes" id="UP000295710">
    <property type="component" value="Unassembled WGS sequence"/>
</dbReference>
<feature type="transmembrane region" description="Helical" evidence="1">
    <location>
        <begin position="5"/>
        <end position="24"/>
    </location>
</feature>
<reference evidence="2 3" key="1">
    <citation type="journal article" date="2016" name="Nat. Microbiol.">
        <title>The Mouse Intestinal Bacterial Collection (miBC) provides host-specific insight into cultured diversity and functional potential of the gut microbiota.</title>
        <authorList>
            <person name="Lagkouvardos I."/>
            <person name="Pukall R."/>
            <person name="Abt B."/>
            <person name="Foesel B.U."/>
            <person name="Meier-Kolthoff J.P."/>
            <person name="Kumar N."/>
            <person name="Bresciani A."/>
            <person name="Martinez I."/>
            <person name="Just S."/>
            <person name="Ziegler C."/>
            <person name="Brugiroux S."/>
            <person name="Garzetti D."/>
            <person name="Wenning M."/>
            <person name="Bui T.P."/>
            <person name="Wang J."/>
            <person name="Hugenholtz F."/>
            <person name="Plugge C.M."/>
            <person name="Peterson D.A."/>
            <person name="Hornef M.W."/>
            <person name="Baines J.F."/>
            <person name="Smidt H."/>
            <person name="Walter J."/>
            <person name="Kristiansen K."/>
            <person name="Nielsen H.B."/>
            <person name="Haller D."/>
            <person name="Overmann J."/>
            <person name="Stecher B."/>
            <person name="Clavel T."/>
        </authorList>
    </citation>
    <scope>NUCLEOTIDE SEQUENCE [LARGE SCALE GENOMIC DNA]</scope>
    <source>
        <strain evidence="2 3">DSM 28560</strain>
    </source>
</reference>
<organism evidence="2 3">
    <name type="scientific">Extibacter muris</name>
    <dbReference type="NCBI Taxonomy" id="1796622"/>
    <lineage>
        <taxon>Bacteria</taxon>
        <taxon>Bacillati</taxon>
        <taxon>Bacillota</taxon>
        <taxon>Clostridia</taxon>
        <taxon>Lachnospirales</taxon>
        <taxon>Lachnospiraceae</taxon>
        <taxon>Extibacter</taxon>
    </lineage>
</organism>
<comment type="caution">
    <text evidence="2">The sequence shown here is derived from an EMBL/GenBank/DDBJ whole genome shotgun (WGS) entry which is preliminary data.</text>
</comment>
<accession>A0A4V2WSN9</accession>
<keyword evidence="1" id="KW-1133">Transmembrane helix</keyword>
<protein>
    <submittedName>
        <fullName evidence="2">DUF2752 domain-containing protein</fullName>
    </submittedName>
</protein>
<evidence type="ECO:0000313" key="3">
    <source>
        <dbReference type="Proteomes" id="UP000295710"/>
    </source>
</evidence>
<dbReference type="InterPro" id="IPR021215">
    <property type="entry name" value="DUF2752"/>
</dbReference>
<keyword evidence="3" id="KW-1185">Reference proteome</keyword>
<keyword evidence="1" id="KW-0472">Membrane</keyword>
<dbReference type="EMBL" id="SMMX01000004">
    <property type="protein sequence ID" value="TDA22370.1"/>
    <property type="molecule type" value="Genomic_DNA"/>
</dbReference>
<feature type="transmembrane region" description="Helical" evidence="1">
    <location>
        <begin position="57"/>
        <end position="74"/>
    </location>
</feature>
<dbReference type="Pfam" id="PF10825">
    <property type="entry name" value="DUF2752"/>
    <property type="match status" value="1"/>
</dbReference>
<evidence type="ECO:0000256" key="1">
    <source>
        <dbReference type="SAM" id="Phobius"/>
    </source>
</evidence>
<proteinExistence type="predicted"/>
<keyword evidence="1" id="KW-0812">Transmembrane</keyword>
<gene>
    <name evidence="2" type="ORF">E1963_06325</name>
</gene>
<evidence type="ECO:0000313" key="2">
    <source>
        <dbReference type="EMBL" id="TDA22370.1"/>
    </source>
</evidence>
<dbReference type="AlphaFoldDB" id="A0A4V2WSN9"/>
<sequence>MKRKVIVRHIVIISGLLVLLLFVWRCPLEYLFGIPCPCCGMTRAFKSMASLDFRASFSYHPLFLPTGFAIWYILHKDVLPDRFRMGKKTARALGGLLLLLLLAVYVYRIAFQPDGIIKIDLDDGLIFKIMREIRG</sequence>
<name>A0A4V2WSN9_9FIRM</name>
<dbReference type="RefSeq" id="WP_132276387.1">
    <property type="nucleotide sequence ID" value="NZ_JAOBST010000024.1"/>
</dbReference>